<name>A0AAD9ED64_9PEZI</name>
<evidence type="ECO:0000313" key="3">
    <source>
        <dbReference type="Proteomes" id="UP001243330"/>
    </source>
</evidence>
<evidence type="ECO:0000256" key="1">
    <source>
        <dbReference type="SAM" id="MobiDB-lite"/>
    </source>
</evidence>
<organism evidence="2 3">
    <name type="scientific">Colletotrichum chrysophilum</name>
    <dbReference type="NCBI Taxonomy" id="1836956"/>
    <lineage>
        <taxon>Eukaryota</taxon>
        <taxon>Fungi</taxon>
        <taxon>Dikarya</taxon>
        <taxon>Ascomycota</taxon>
        <taxon>Pezizomycotina</taxon>
        <taxon>Sordariomycetes</taxon>
        <taxon>Hypocreomycetidae</taxon>
        <taxon>Glomerellales</taxon>
        <taxon>Glomerellaceae</taxon>
        <taxon>Colletotrichum</taxon>
        <taxon>Colletotrichum gloeosporioides species complex</taxon>
    </lineage>
</organism>
<dbReference type="Proteomes" id="UP001243330">
    <property type="component" value="Unassembled WGS sequence"/>
</dbReference>
<evidence type="ECO:0000313" key="2">
    <source>
        <dbReference type="EMBL" id="KAK1843948.1"/>
    </source>
</evidence>
<keyword evidence="3" id="KW-1185">Reference proteome</keyword>
<gene>
    <name evidence="2" type="ORF">CCHR01_13440</name>
</gene>
<proteinExistence type="predicted"/>
<comment type="caution">
    <text evidence="2">The sequence shown here is derived from an EMBL/GenBank/DDBJ whole genome shotgun (WGS) entry which is preliminary data.</text>
</comment>
<reference evidence="2" key="1">
    <citation type="submission" date="2023-01" db="EMBL/GenBank/DDBJ databases">
        <title>Colletotrichum chrysophilum M932 genome sequence.</title>
        <authorList>
            <person name="Baroncelli R."/>
        </authorList>
    </citation>
    <scope>NUCLEOTIDE SEQUENCE</scope>
    <source>
        <strain evidence="2">M932</strain>
    </source>
</reference>
<dbReference type="AlphaFoldDB" id="A0AAD9ED64"/>
<accession>A0AAD9ED64</accession>
<feature type="region of interest" description="Disordered" evidence="1">
    <location>
        <begin position="54"/>
        <end position="75"/>
    </location>
</feature>
<sequence length="93" mass="9784">MDATTRGKSDEARGCVVVVVLRGAPTPTARRKDLECGAGAWGRRPRLQRRTVEARAATCDGSGATEGGQQIGSLPRDVSTQNAALFFSLVSIP</sequence>
<dbReference type="EMBL" id="JAQOWY010000333">
    <property type="protein sequence ID" value="KAK1843948.1"/>
    <property type="molecule type" value="Genomic_DNA"/>
</dbReference>
<protein>
    <submittedName>
        <fullName evidence="2">Uncharacterized protein</fullName>
    </submittedName>
</protein>